<name>A0A5B7K8T9_PORTR</name>
<comment type="caution">
    <text evidence="1">The sequence shown here is derived from an EMBL/GenBank/DDBJ whole genome shotgun (WGS) entry which is preliminary data.</text>
</comment>
<gene>
    <name evidence="1" type="ORF">E2C01_099140</name>
</gene>
<protein>
    <submittedName>
        <fullName evidence="1">Uncharacterized protein</fullName>
    </submittedName>
</protein>
<proteinExistence type="predicted"/>
<reference evidence="1 2" key="1">
    <citation type="submission" date="2019-05" db="EMBL/GenBank/DDBJ databases">
        <title>Another draft genome of Portunus trituberculatus and its Hox gene families provides insights of decapod evolution.</title>
        <authorList>
            <person name="Jeong J.-H."/>
            <person name="Song I."/>
            <person name="Kim S."/>
            <person name="Choi T."/>
            <person name="Kim D."/>
            <person name="Ryu S."/>
            <person name="Kim W."/>
        </authorList>
    </citation>
    <scope>NUCLEOTIDE SEQUENCE [LARGE SCALE GENOMIC DNA]</scope>
    <source>
        <tissue evidence="1">Muscle</tissue>
    </source>
</reference>
<organism evidence="1 2">
    <name type="scientific">Portunus trituberculatus</name>
    <name type="common">Swimming crab</name>
    <name type="synonym">Neptunus trituberculatus</name>
    <dbReference type="NCBI Taxonomy" id="210409"/>
    <lineage>
        <taxon>Eukaryota</taxon>
        <taxon>Metazoa</taxon>
        <taxon>Ecdysozoa</taxon>
        <taxon>Arthropoda</taxon>
        <taxon>Crustacea</taxon>
        <taxon>Multicrustacea</taxon>
        <taxon>Malacostraca</taxon>
        <taxon>Eumalacostraca</taxon>
        <taxon>Eucarida</taxon>
        <taxon>Decapoda</taxon>
        <taxon>Pleocyemata</taxon>
        <taxon>Brachyura</taxon>
        <taxon>Eubrachyura</taxon>
        <taxon>Portunoidea</taxon>
        <taxon>Portunidae</taxon>
        <taxon>Portuninae</taxon>
        <taxon>Portunus</taxon>
    </lineage>
</organism>
<dbReference type="AlphaFoldDB" id="A0A5B7K8T9"/>
<dbReference type="Proteomes" id="UP000324222">
    <property type="component" value="Unassembled WGS sequence"/>
</dbReference>
<dbReference type="EMBL" id="VSRR010136384">
    <property type="protein sequence ID" value="MPD03500.1"/>
    <property type="molecule type" value="Genomic_DNA"/>
</dbReference>
<keyword evidence="2" id="KW-1185">Reference proteome</keyword>
<evidence type="ECO:0000313" key="2">
    <source>
        <dbReference type="Proteomes" id="UP000324222"/>
    </source>
</evidence>
<sequence length="116" mass="12644">MTSPYRCHTLYSRVEETNAFLDTHKSQRKIDMAATPSPPSLPPIVPGTHSLAHSLLTVRELKLHSLSPSLSLSLSLAQLAGVSEWVRRPLSASPGTLTVSLGIECIEGRSDTHCHY</sequence>
<accession>A0A5B7K8T9</accession>
<evidence type="ECO:0000313" key="1">
    <source>
        <dbReference type="EMBL" id="MPD03500.1"/>
    </source>
</evidence>